<keyword evidence="1" id="KW-1185">Reference proteome</keyword>
<name>A0A914WC10_9BILA</name>
<protein>
    <submittedName>
        <fullName evidence="2">Uncharacterized protein</fullName>
    </submittedName>
</protein>
<proteinExistence type="predicted"/>
<dbReference type="Proteomes" id="UP000887566">
    <property type="component" value="Unplaced"/>
</dbReference>
<dbReference type="AlphaFoldDB" id="A0A914WC10"/>
<dbReference type="WBParaSite" id="PSAMB.scaffold372size54237.g5191.t1">
    <property type="protein sequence ID" value="PSAMB.scaffold372size54237.g5191.t1"/>
    <property type="gene ID" value="PSAMB.scaffold372size54237.g5191"/>
</dbReference>
<evidence type="ECO:0000313" key="1">
    <source>
        <dbReference type="Proteomes" id="UP000887566"/>
    </source>
</evidence>
<sequence length="232" mass="25447">MPKKNVGFTPLAPTAGRYRRRNDCGDVLELNRSRSAMNALYTVQYNFAAARRGVGMKQPGDQTVGCLLAQGEAADTTLTSGGAGHVGQSTLSAAGGDSVALDRRRRGRRIVGWTGGRTRSVSVHRESERESEETGWPLVPVPTVTEQERVEVEIGRRARPETKPPRTVLFALLGPIHLRQRFCLCPAVCLSAHLHYASSAHRARSSYPPSVKSVVREIRPTHSRSLRTPNRC</sequence>
<organism evidence="1 2">
    <name type="scientific">Plectus sambesii</name>
    <dbReference type="NCBI Taxonomy" id="2011161"/>
    <lineage>
        <taxon>Eukaryota</taxon>
        <taxon>Metazoa</taxon>
        <taxon>Ecdysozoa</taxon>
        <taxon>Nematoda</taxon>
        <taxon>Chromadorea</taxon>
        <taxon>Plectida</taxon>
        <taxon>Plectina</taxon>
        <taxon>Plectoidea</taxon>
        <taxon>Plectidae</taxon>
        <taxon>Plectus</taxon>
    </lineage>
</organism>
<reference evidence="2" key="1">
    <citation type="submission" date="2022-11" db="UniProtKB">
        <authorList>
            <consortium name="WormBaseParasite"/>
        </authorList>
    </citation>
    <scope>IDENTIFICATION</scope>
</reference>
<accession>A0A914WC10</accession>
<evidence type="ECO:0000313" key="2">
    <source>
        <dbReference type="WBParaSite" id="PSAMB.scaffold372size54237.g5191.t1"/>
    </source>
</evidence>